<gene>
    <name evidence="2" type="ORF">MRATA1EN1_LOCUS31003</name>
</gene>
<feature type="region of interest" description="Disordered" evidence="1">
    <location>
        <begin position="38"/>
        <end position="61"/>
    </location>
</feature>
<dbReference type="EMBL" id="CATKSN020000269">
    <property type="protein sequence ID" value="CAI9149385.1"/>
    <property type="molecule type" value="Genomic_DNA"/>
</dbReference>
<keyword evidence="3" id="KW-1185">Reference proteome</keyword>
<proteinExistence type="predicted"/>
<accession>A0ABN8XJ11</accession>
<name>A0ABN8XJ11_RANTA</name>
<evidence type="ECO:0000313" key="3">
    <source>
        <dbReference type="Proteomes" id="UP001176941"/>
    </source>
</evidence>
<organism evidence="2 3">
    <name type="scientific">Rangifer tarandus platyrhynchus</name>
    <name type="common">Svalbard reindeer</name>
    <dbReference type="NCBI Taxonomy" id="3082113"/>
    <lineage>
        <taxon>Eukaryota</taxon>
        <taxon>Metazoa</taxon>
        <taxon>Chordata</taxon>
        <taxon>Craniata</taxon>
        <taxon>Vertebrata</taxon>
        <taxon>Euteleostomi</taxon>
        <taxon>Mammalia</taxon>
        <taxon>Eutheria</taxon>
        <taxon>Laurasiatheria</taxon>
        <taxon>Artiodactyla</taxon>
        <taxon>Ruminantia</taxon>
        <taxon>Pecora</taxon>
        <taxon>Cervidae</taxon>
        <taxon>Odocoileinae</taxon>
        <taxon>Rangifer</taxon>
    </lineage>
</organism>
<evidence type="ECO:0000256" key="1">
    <source>
        <dbReference type="SAM" id="MobiDB-lite"/>
    </source>
</evidence>
<sequence>MYIDVTSPSLSGIPRPPSRTGQEKYRITAKNPDLFAYGGSDPAAKDVAHQRDRQASDAAPHRMYDAKRRMRVPFAELERTTNEPFSGLLSSPISERRIVSMVGQAALYAANEYTGGTSTALSIPANRGGAVSHATRSYSVAAHCSSKKTDGHETRIGTWARAKAAAGRNRSYGTRRNGADLSNDGVVSLPCCRPAVCRRTLSVPHETGRKRANGKHPQLRMAQSRGATALHKPYAMVHGKL</sequence>
<dbReference type="Proteomes" id="UP001176941">
    <property type="component" value="Unassembled WGS sequence"/>
</dbReference>
<feature type="compositionally biased region" description="Basic and acidic residues" evidence="1">
    <location>
        <begin position="43"/>
        <end position="61"/>
    </location>
</feature>
<evidence type="ECO:0000313" key="2">
    <source>
        <dbReference type="EMBL" id="CAI9149385.1"/>
    </source>
</evidence>
<feature type="region of interest" description="Disordered" evidence="1">
    <location>
        <begin position="1"/>
        <end position="24"/>
    </location>
</feature>
<comment type="caution">
    <text evidence="2">The sequence shown here is derived from an EMBL/GenBank/DDBJ whole genome shotgun (WGS) entry which is preliminary data.</text>
</comment>
<protein>
    <submittedName>
        <fullName evidence="2">Uncharacterized protein</fullName>
    </submittedName>
</protein>
<feature type="compositionally biased region" description="Polar residues" evidence="1">
    <location>
        <begin position="1"/>
        <end position="10"/>
    </location>
</feature>
<reference evidence="2" key="1">
    <citation type="submission" date="2023-04" db="EMBL/GenBank/DDBJ databases">
        <authorList>
            <consortium name="ELIXIR-Norway"/>
        </authorList>
    </citation>
    <scope>NUCLEOTIDE SEQUENCE [LARGE SCALE GENOMIC DNA]</scope>
</reference>